<sequence length="228" mass="27507">MKKRKCVFKVSQGMIMIFLPIVLLLTILQAYALNKNFYLEEFEKYHVYEATKIKQEDLDRVVDKMIKYLKDNDKDLDIFVKINGKDTEVFGERERLHMVDVKKLFKKGYTLQRVGIFILILSFIVLLKGTKDPYRKIYKSLEWASFLSLSFMIFLFILIQTDFYQYFTYFHKIFFKNDLWILNPKTDRLIQMLPLGFFKDIVIKVVAWFMGIMAFIGVFSFYKKRRIY</sequence>
<keyword evidence="1" id="KW-0812">Transmembrane</keyword>
<dbReference type="NCBIfam" id="TIGR01906">
    <property type="entry name" value="integ_TIGR01906"/>
    <property type="match status" value="1"/>
</dbReference>
<dbReference type="InterPro" id="IPR010178">
    <property type="entry name" value="Lit"/>
</dbReference>
<feature type="transmembrane region" description="Helical" evidence="1">
    <location>
        <begin position="201"/>
        <end position="222"/>
    </location>
</feature>
<feature type="transmembrane region" description="Helical" evidence="1">
    <location>
        <begin position="110"/>
        <end position="129"/>
    </location>
</feature>
<name>A0ABX8RBD6_9CLOT</name>
<evidence type="ECO:0000313" key="2">
    <source>
        <dbReference type="EMBL" id="QXM05602.1"/>
    </source>
</evidence>
<dbReference type="Proteomes" id="UP000886818">
    <property type="component" value="Chromosome"/>
</dbReference>
<dbReference type="Pfam" id="PF07314">
    <property type="entry name" value="Lit"/>
    <property type="match status" value="1"/>
</dbReference>
<proteinExistence type="predicted"/>
<feature type="transmembrane region" description="Helical" evidence="1">
    <location>
        <begin position="141"/>
        <end position="159"/>
    </location>
</feature>
<dbReference type="RefSeq" id="WP_218282300.1">
    <property type="nucleotide sequence ID" value="NZ_CP078093.1"/>
</dbReference>
<evidence type="ECO:0000313" key="3">
    <source>
        <dbReference type="Proteomes" id="UP000886818"/>
    </source>
</evidence>
<keyword evidence="3" id="KW-1185">Reference proteome</keyword>
<gene>
    <name evidence="2" type="ORF">KVH43_09485</name>
</gene>
<accession>A0ABX8RBD6</accession>
<dbReference type="EMBL" id="CP078093">
    <property type="protein sequence ID" value="QXM05602.1"/>
    <property type="molecule type" value="Genomic_DNA"/>
</dbReference>
<reference evidence="2" key="1">
    <citation type="submission" date="2021-07" db="EMBL/GenBank/DDBJ databases">
        <title>Complete genome sequence of Crassaminicella sp. 143-21, isolated from a deep-sea hydrothermal vent.</title>
        <authorList>
            <person name="Li X."/>
        </authorList>
    </citation>
    <scope>NUCLEOTIDE SEQUENCE</scope>
    <source>
        <strain evidence="2">143-21</strain>
    </source>
</reference>
<keyword evidence="1" id="KW-0472">Membrane</keyword>
<keyword evidence="1" id="KW-1133">Transmembrane helix</keyword>
<evidence type="ECO:0000256" key="1">
    <source>
        <dbReference type="SAM" id="Phobius"/>
    </source>
</evidence>
<organism evidence="2 3">
    <name type="scientific">Crassaminicella indica</name>
    <dbReference type="NCBI Taxonomy" id="2855394"/>
    <lineage>
        <taxon>Bacteria</taxon>
        <taxon>Bacillati</taxon>
        <taxon>Bacillota</taxon>
        <taxon>Clostridia</taxon>
        <taxon>Eubacteriales</taxon>
        <taxon>Clostridiaceae</taxon>
        <taxon>Crassaminicella</taxon>
    </lineage>
</organism>
<protein>
    <submittedName>
        <fullName evidence="2">TIGR01906 family membrane protein</fullName>
    </submittedName>
</protein>